<dbReference type="Gene3D" id="3.40.190.10">
    <property type="entry name" value="Periplasmic binding protein-like II"/>
    <property type="match status" value="2"/>
</dbReference>
<dbReference type="GO" id="GO:0003700">
    <property type="term" value="F:DNA-binding transcription factor activity"/>
    <property type="evidence" value="ECO:0007669"/>
    <property type="project" value="InterPro"/>
</dbReference>
<protein>
    <submittedName>
        <fullName evidence="7">LysR family transcriptional regulator</fullName>
    </submittedName>
</protein>
<evidence type="ECO:0000313" key="7">
    <source>
        <dbReference type="EMBL" id="NMO03790.1"/>
    </source>
</evidence>
<dbReference type="SUPFAM" id="SSF53850">
    <property type="entry name" value="Periplasmic binding protein-like II"/>
    <property type="match status" value="1"/>
</dbReference>
<keyword evidence="2" id="KW-0805">Transcription regulation</keyword>
<evidence type="ECO:0000259" key="6">
    <source>
        <dbReference type="PROSITE" id="PS50931"/>
    </source>
</evidence>
<organism evidence="7 8">
    <name type="scientific">Gordonia asplenii</name>
    <dbReference type="NCBI Taxonomy" id="2725283"/>
    <lineage>
        <taxon>Bacteria</taxon>
        <taxon>Bacillati</taxon>
        <taxon>Actinomycetota</taxon>
        <taxon>Actinomycetes</taxon>
        <taxon>Mycobacteriales</taxon>
        <taxon>Gordoniaceae</taxon>
        <taxon>Gordonia</taxon>
    </lineage>
</organism>
<dbReference type="PANTHER" id="PTHR30346">
    <property type="entry name" value="TRANSCRIPTIONAL DUAL REGULATOR HCAR-RELATED"/>
    <property type="match status" value="1"/>
</dbReference>
<dbReference type="PANTHER" id="PTHR30346:SF29">
    <property type="entry name" value="LYSR SUBSTRATE-BINDING"/>
    <property type="match status" value="1"/>
</dbReference>
<dbReference type="AlphaFoldDB" id="A0A848KYM2"/>
<feature type="domain" description="HTH lysR-type" evidence="6">
    <location>
        <begin position="2"/>
        <end position="59"/>
    </location>
</feature>
<dbReference type="PROSITE" id="PS50931">
    <property type="entry name" value="HTH_LYSR"/>
    <property type="match status" value="1"/>
</dbReference>
<evidence type="ECO:0000313" key="8">
    <source>
        <dbReference type="Proteomes" id="UP000550729"/>
    </source>
</evidence>
<dbReference type="InterPro" id="IPR036390">
    <property type="entry name" value="WH_DNA-bd_sf"/>
</dbReference>
<dbReference type="RefSeq" id="WP_170196299.1">
    <property type="nucleotide sequence ID" value="NZ_JABBNB010000027.1"/>
</dbReference>
<dbReference type="GO" id="GO:0003677">
    <property type="term" value="F:DNA binding"/>
    <property type="evidence" value="ECO:0007669"/>
    <property type="project" value="UniProtKB-KW"/>
</dbReference>
<dbReference type="InterPro" id="IPR036388">
    <property type="entry name" value="WH-like_DNA-bd_sf"/>
</dbReference>
<evidence type="ECO:0000256" key="1">
    <source>
        <dbReference type="ARBA" id="ARBA00009437"/>
    </source>
</evidence>
<keyword evidence="4" id="KW-0010">Activator</keyword>
<gene>
    <name evidence="7" type="ORF">HH308_21475</name>
</gene>
<dbReference type="InterPro" id="IPR005119">
    <property type="entry name" value="LysR_subst-bd"/>
</dbReference>
<comment type="similarity">
    <text evidence="1">Belongs to the LysR transcriptional regulatory family.</text>
</comment>
<dbReference type="Proteomes" id="UP000550729">
    <property type="component" value="Unassembled WGS sequence"/>
</dbReference>
<dbReference type="InterPro" id="IPR000847">
    <property type="entry name" value="LysR_HTH_N"/>
</dbReference>
<keyword evidence="8" id="KW-1185">Reference proteome</keyword>
<sequence>MIDVRKLRLLRELGHRGTIAAVAEAMSFTPSAVSQQLSALERETGRALLARTGRRVVLTPHGLLLAEHAEAVLAELERAEAALADDAELSGTVRVGAFQTAFNSLVLPAIASVSENCSGLSVSVTEVDPAVVPDLLRCDELDLALVHEYDNVPSTLGAGIDVEPLVDEVVYFASTTRPDVGASEVIRAHSDSRWILGNPGTLCHTMAVRSCQAAGFEPRVAHRIDDYGAVLKLVALGTAVALVPQLGVDDVPDGVVLTPLPARRRTRVAYRRGSGARPALRAVVGELRCAAKGLT</sequence>
<evidence type="ECO:0000256" key="3">
    <source>
        <dbReference type="ARBA" id="ARBA00023125"/>
    </source>
</evidence>
<dbReference type="Pfam" id="PF03466">
    <property type="entry name" value="LysR_substrate"/>
    <property type="match status" value="1"/>
</dbReference>
<dbReference type="Gene3D" id="1.10.10.10">
    <property type="entry name" value="Winged helix-like DNA-binding domain superfamily/Winged helix DNA-binding domain"/>
    <property type="match status" value="1"/>
</dbReference>
<proteinExistence type="inferred from homology"/>
<dbReference type="GO" id="GO:0032993">
    <property type="term" value="C:protein-DNA complex"/>
    <property type="evidence" value="ECO:0007669"/>
    <property type="project" value="TreeGrafter"/>
</dbReference>
<dbReference type="Pfam" id="PF00126">
    <property type="entry name" value="HTH_1"/>
    <property type="match status" value="1"/>
</dbReference>
<evidence type="ECO:0000256" key="5">
    <source>
        <dbReference type="ARBA" id="ARBA00023163"/>
    </source>
</evidence>
<accession>A0A848KYM2</accession>
<keyword evidence="5" id="KW-0804">Transcription</keyword>
<dbReference type="EMBL" id="JABBNB010000027">
    <property type="protein sequence ID" value="NMO03790.1"/>
    <property type="molecule type" value="Genomic_DNA"/>
</dbReference>
<evidence type="ECO:0000256" key="4">
    <source>
        <dbReference type="ARBA" id="ARBA00023159"/>
    </source>
</evidence>
<dbReference type="SUPFAM" id="SSF46785">
    <property type="entry name" value="Winged helix' DNA-binding domain"/>
    <property type="match status" value="1"/>
</dbReference>
<keyword evidence="3" id="KW-0238">DNA-binding</keyword>
<reference evidence="7 8" key="1">
    <citation type="submission" date="2020-04" db="EMBL/GenBank/DDBJ databases">
        <title>Gordonia sp. nov. TBRC 11910.</title>
        <authorList>
            <person name="Suriyachadkun C."/>
        </authorList>
    </citation>
    <scope>NUCLEOTIDE SEQUENCE [LARGE SCALE GENOMIC DNA]</scope>
    <source>
        <strain evidence="7 8">TBRC 11910</strain>
    </source>
</reference>
<evidence type="ECO:0000256" key="2">
    <source>
        <dbReference type="ARBA" id="ARBA00023015"/>
    </source>
</evidence>
<comment type="caution">
    <text evidence="7">The sequence shown here is derived from an EMBL/GenBank/DDBJ whole genome shotgun (WGS) entry which is preliminary data.</text>
</comment>
<name>A0A848KYM2_9ACTN</name>